<feature type="chain" id="PRO_5025672180" evidence="1">
    <location>
        <begin position="21"/>
        <end position="155"/>
    </location>
</feature>
<organism evidence="2 3">
    <name type="scientific">Trematosphaeria pertusa</name>
    <dbReference type="NCBI Taxonomy" id="390896"/>
    <lineage>
        <taxon>Eukaryota</taxon>
        <taxon>Fungi</taxon>
        <taxon>Dikarya</taxon>
        <taxon>Ascomycota</taxon>
        <taxon>Pezizomycotina</taxon>
        <taxon>Dothideomycetes</taxon>
        <taxon>Pleosporomycetidae</taxon>
        <taxon>Pleosporales</taxon>
        <taxon>Massarineae</taxon>
        <taxon>Trematosphaeriaceae</taxon>
        <taxon>Trematosphaeria</taxon>
    </lineage>
</organism>
<feature type="signal peptide" evidence="1">
    <location>
        <begin position="1"/>
        <end position="20"/>
    </location>
</feature>
<dbReference type="Proteomes" id="UP000800094">
    <property type="component" value="Unassembled WGS sequence"/>
</dbReference>
<keyword evidence="1" id="KW-0732">Signal</keyword>
<dbReference type="AlphaFoldDB" id="A0A6A6HQA2"/>
<evidence type="ECO:0000313" key="2">
    <source>
        <dbReference type="EMBL" id="KAF2240197.1"/>
    </source>
</evidence>
<evidence type="ECO:0000313" key="3">
    <source>
        <dbReference type="Proteomes" id="UP000800094"/>
    </source>
</evidence>
<gene>
    <name evidence="2" type="ORF">BU26DRAFT_443340</name>
</gene>
<proteinExistence type="predicted"/>
<evidence type="ECO:0000256" key="1">
    <source>
        <dbReference type="SAM" id="SignalP"/>
    </source>
</evidence>
<protein>
    <submittedName>
        <fullName evidence="2">Uncharacterized protein</fullName>
    </submittedName>
</protein>
<dbReference type="RefSeq" id="XP_033675201.1">
    <property type="nucleotide sequence ID" value="XM_033824540.1"/>
</dbReference>
<dbReference type="GeneID" id="54577870"/>
<accession>A0A6A6HQA2</accession>
<sequence>MRYSSILGLATALCGGATFAAPIDAVQMGSKHNLYLSTCTRRSTAPPIPSCPLIILCPKAEPAASNGNPTEIATVSDPAQSWEGTLRVANLRTSAFSSNINADAAGLEKSAMAGQAKLGTEDFVCFKDGETAFTARDGLQQASCTANYWCASLSV</sequence>
<name>A0A6A6HQA2_9PLEO</name>
<reference evidence="2" key="1">
    <citation type="journal article" date="2020" name="Stud. Mycol.">
        <title>101 Dothideomycetes genomes: a test case for predicting lifestyles and emergence of pathogens.</title>
        <authorList>
            <person name="Haridas S."/>
            <person name="Albert R."/>
            <person name="Binder M."/>
            <person name="Bloem J."/>
            <person name="Labutti K."/>
            <person name="Salamov A."/>
            <person name="Andreopoulos B."/>
            <person name="Baker S."/>
            <person name="Barry K."/>
            <person name="Bills G."/>
            <person name="Bluhm B."/>
            <person name="Cannon C."/>
            <person name="Castanera R."/>
            <person name="Culley D."/>
            <person name="Daum C."/>
            <person name="Ezra D."/>
            <person name="Gonzalez J."/>
            <person name="Henrissat B."/>
            <person name="Kuo A."/>
            <person name="Liang C."/>
            <person name="Lipzen A."/>
            <person name="Lutzoni F."/>
            <person name="Magnuson J."/>
            <person name="Mondo S."/>
            <person name="Nolan M."/>
            <person name="Ohm R."/>
            <person name="Pangilinan J."/>
            <person name="Park H.-J."/>
            <person name="Ramirez L."/>
            <person name="Alfaro M."/>
            <person name="Sun H."/>
            <person name="Tritt A."/>
            <person name="Yoshinaga Y."/>
            <person name="Zwiers L.-H."/>
            <person name="Turgeon B."/>
            <person name="Goodwin S."/>
            <person name="Spatafora J."/>
            <person name="Crous P."/>
            <person name="Grigoriev I."/>
        </authorList>
    </citation>
    <scope>NUCLEOTIDE SEQUENCE</scope>
    <source>
        <strain evidence="2">CBS 122368</strain>
    </source>
</reference>
<dbReference type="OrthoDB" id="3783760at2759"/>
<keyword evidence="3" id="KW-1185">Reference proteome</keyword>
<dbReference type="EMBL" id="ML987229">
    <property type="protein sequence ID" value="KAF2240197.1"/>
    <property type="molecule type" value="Genomic_DNA"/>
</dbReference>